<feature type="region of interest" description="Disordered" evidence="1">
    <location>
        <begin position="78"/>
        <end position="114"/>
    </location>
</feature>
<sequence>MSQDMFYEPKVSTSKPPRGHSYTYVQSSTPYRESGEGQILEALGCMFTLPASSCQPSNGCYAGCDCYSRDASRCRRDPGFDAQPRAPVQPRVVKPPAPPVATEQDAANHKMPPGFSLKDWDPRERPILLLGSVFDANSLGKWIYDLTVYKVGTRGPLAEVADRLWLLLVDISEKSKYAKQIAGSVRSKEERQIVEQFLGSSERRMNTLQLLLKTCESPMLKASSKNESLGQKSGIEFIDTLFGRGRELSRTERFMRDRHIAIAIANRYLNEAFRVEEDAGRIEEDDDDDINDAP</sequence>
<proteinExistence type="predicted"/>
<reference evidence="2" key="1">
    <citation type="submission" date="2015-01" db="EMBL/GenBank/DDBJ databases">
        <authorList>
            <person name="Durling Mikael"/>
        </authorList>
    </citation>
    <scope>NUCLEOTIDE SEQUENCE</scope>
</reference>
<accession>A0A0B7KRZ2</accession>
<dbReference type="EMBL" id="CDPU01000116">
    <property type="protein sequence ID" value="CEO57626.1"/>
    <property type="molecule type" value="Genomic_DNA"/>
</dbReference>
<organism evidence="2">
    <name type="scientific">Bionectria ochroleuca</name>
    <name type="common">Gliocladium roseum</name>
    <dbReference type="NCBI Taxonomy" id="29856"/>
    <lineage>
        <taxon>Eukaryota</taxon>
        <taxon>Fungi</taxon>
        <taxon>Dikarya</taxon>
        <taxon>Ascomycota</taxon>
        <taxon>Pezizomycotina</taxon>
        <taxon>Sordariomycetes</taxon>
        <taxon>Hypocreomycetidae</taxon>
        <taxon>Hypocreales</taxon>
        <taxon>Bionectriaceae</taxon>
        <taxon>Clonostachys</taxon>
    </lineage>
</organism>
<name>A0A0B7KRZ2_BIOOC</name>
<feature type="region of interest" description="Disordered" evidence="1">
    <location>
        <begin position="1"/>
        <end position="22"/>
    </location>
</feature>
<evidence type="ECO:0008006" key="3">
    <source>
        <dbReference type="Google" id="ProtNLM"/>
    </source>
</evidence>
<feature type="compositionally biased region" description="Low complexity" evidence="1">
    <location>
        <begin position="82"/>
        <end position="92"/>
    </location>
</feature>
<protein>
    <recommendedName>
        <fullName evidence="3">Vegetative cell wall protein gp1</fullName>
    </recommendedName>
</protein>
<evidence type="ECO:0000313" key="2">
    <source>
        <dbReference type="EMBL" id="CEO57626.1"/>
    </source>
</evidence>
<gene>
    <name evidence="2" type="ORF">BN869_000013684_1</name>
</gene>
<dbReference type="AlphaFoldDB" id="A0A0B7KRZ2"/>
<evidence type="ECO:0000256" key="1">
    <source>
        <dbReference type="SAM" id="MobiDB-lite"/>
    </source>
</evidence>